<dbReference type="GeneID" id="56348438"/>
<dbReference type="EMBL" id="LDPH01000014">
    <property type="protein sequence ID" value="KLV25641.1"/>
    <property type="molecule type" value="Genomic_DNA"/>
</dbReference>
<comment type="caution">
    <text evidence="1">The sequence shown here is derived from an EMBL/GenBank/DDBJ whole genome shotgun (WGS) entry which is preliminary data.</text>
</comment>
<dbReference type="RefSeq" id="WP_047943055.1">
    <property type="nucleotide sequence ID" value="NZ_CP053989.1"/>
</dbReference>
<organism evidence="1 2">
    <name type="scientific">Niallia circulans</name>
    <name type="common">Bacillus circulans</name>
    <dbReference type="NCBI Taxonomy" id="1397"/>
    <lineage>
        <taxon>Bacteria</taxon>
        <taxon>Bacillati</taxon>
        <taxon>Bacillota</taxon>
        <taxon>Bacilli</taxon>
        <taxon>Bacillales</taxon>
        <taxon>Bacillaceae</taxon>
        <taxon>Niallia</taxon>
    </lineage>
</organism>
<protein>
    <submittedName>
        <fullName evidence="1">Uncharacterized protein</fullName>
    </submittedName>
</protein>
<gene>
    <name evidence="1" type="ORF">ABW02_14785</name>
</gene>
<dbReference type="OrthoDB" id="2360495at2"/>
<dbReference type="InterPro" id="IPR021683">
    <property type="entry name" value="DUF3267"/>
</dbReference>
<sequence length="184" mass="21804">MNCWKTVHFHKKYGTQRLFILSTMTMIGCFLFLYVPIISYFAHNKLSDDYFLLFMAMFLLMYPLHKLLHLLPMLHLGDKIKKTWTKHLQILPILHIQVKEPIGKMQFLFALIIPFVIISGVLFLSCFLFTSYVHYFLMLFAYHTGICVPDFIRIKNLWHSPRSCYVEENEDGFEILINNVSELS</sequence>
<keyword evidence="2" id="KW-1185">Reference proteome</keyword>
<dbReference type="PATRIC" id="fig|1397.4.peg.1128"/>
<accession>A0A0J1II98</accession>
<name>A0A0J1II98_NIACI</name>
<reference evidence="1 2" key="1">
    <citation type="submission" date="2015-05" db="EMBL/GenBank/DDBJ databases">
        <title>Whole genome sequence and identification of bacterial endophytes from Costus igneus.</title>
        <authorList>
            <person name="Lee Y.P."/>
            <person name="Gan H.M."/>
            <person name="Eng W."/>
            <person name="Wheatley M.S."/>
            <person name="Caraballo A."/>
            <person name="Polter S."/>
            <person name="Savka M.A."/>
            <person name="Hudson A.O."/>
        </authorList>
    </citation>
    <scope>NUCLEOTIDE SEQUENCE [LARGE SCALE GENOMIC DNA]</scope>
    <source>
        <strain evidence="1 2">RIT379</strain>
    </source>
</reference>
<dbReference type="Proteomes" id="UP000036045">
    <property type="component" value="Unassembled WGS sequence"/>
</dbReference>
<dbReference type="PROSITE" id="PS51257">
    <property type="entry name" value="PROKAR_LIPOPROTEIN"/>
    <property type="match status" value="1"/>
</dbReference>
<dbReference type="Pfam" id="PF11667">
    <property type="entry name" value="DUF3267"/>
    <property type="match status" value="1"/>
</dbReference>
<dbReference type="AlphaFoldDB" id="A0A0J1II98"/>
<proteinExistence type="predicted"/>
<evidence type="ECO:0000313" key="2">
    <source>
        <dbReference type="Proteomes" id="UP000036045"/>
    </source>
</evidence>
<evidence type="ECO:0000313" key="1">
    <source>
        <dbReference type="EMBL" id="KLV25641.1"/>
    </source>
</evidence>